<dbReference type="AlphaFoldDB" id="A0AAD1M0I5"/>
<keyword evidence="1" id="KW-0812">Transmembrane</keyword>
<protein>
    <recommendedName>
        <fullName evidence="4">Integral membrane protein</fullName>
    </recommendedName>
</protein>
<organism evidence="2 3">
    <name type="scientific">Mycobacterium xenopi</name>
    <dbReference type="NCBI Taxonomy" id="1789"/>
    <lineage>
        <taxon>Bacteria</taxon>
        <taxon>Bacillati</taxon>
        <taxon>Actinomycetota</taxon>
        <taxon>Actinomycetes</taxon>
        <taxon>Mycobacteriales</taxon>
        <taxon>Mycobacteriaceae</taxon>
        <taxon>Mycobacterium</taxon>
    </lineage>
</organism>
<keyword evidence="1" id="KW-0472">Membrane</keyword>
<feature type="transmembrane region" description="Helical" evidence="1">
    <location>
        <begin position="54"/>
        <end position="72"/>
    </location>
</feature>
<accession>A0AAD1M0I5</accession>
<evidence type="ECO:0000313" key="2">
    <source>
        <dbReference type="EMBL" id="BBU22029.1"/>
    </source>
</evidence>
<feature type="transmembrane region" description="Helical" evidence="1">
    <location>
        <begin position="92"/>
        <end position="114"/>
    </location>
</feature>
<feature type="transmembrane region" description="Helical" evidence="1">
    <location>
        <begin position="20"/>
        <end position="42"/>
    </location>
</feature>
<dbReference type="RefSeq" id="WP_003921046.1">
    <property type="nucleotide sequence ID" value="NZ_AP022314.1"/>
</dbReference>
<evidence type="ECO:0008006" key="4">
    <source>
        <dbReference type="Google" id="ProtNLM"/>
    </source>
</evidence>
<name>A0AAD1M0I5_MYCXE</name>
<evidence type="ECO:0000313" key="3">
    <source>
        <dbReference type="Proteomes" id="UP000464624"/>
    </source>
</evidence>
<dbReference type="EMBL" id="AP022314">
    <property type="protein sequence ID" value="BBU22029.1"/>
    <property type="molecule type" value="Genomic_DNA"/>
</dbReference>
<dbReference type="KEGG" id="mxe:MYXE_18190"/>
<proteinExistence type="predicted"/>
<gene>
    <name evidence="2" type="ORF">MYXE_18190</name>
</gene>
<reference evidence="2 3" key="1">
    <citation type="submission" date="2019-12" db="EMBL/GenBank/DDBJ databases">
        <title>Complete genome sequence of Mycolicibacterium xenopi str. JCM15661T.</title>
        <authorList>
            <person name="Yoshida M."/>
            <person name="Fukano H."/>
            <person name="Asakura T."/>
            <person name="Hoshino Y."/>
        </authorList>
    </citation>
    <scope>NUCLEOTIDE SEQUENCE [LARGE SCALE GENOMIC DNA]</scope>
    <source>
        <strain evidence="2 3">JCM 15661T</strain>
    </source>
</reference>
<sequence length="135" mass="14202">MTAQPDGEAPPPPPDPWKAFRGVMAGTLILEAVVVLLAVPVVGAVGGGLTAVSLGYLLGLAAALVLLVGLQGRSWAIWVDLAAQLVPIAGFALYPGVGFVGVLFALVWMLIAYLRAEVRWRQRRGLLPGQQRPPD</sequence>
<dbReference type="InterPro" id="IPR025327">
    <property type="entry name" value="DUF4233"/>
</dbReference>
<dbReference type="Pfam" id="PF14017">
    <property type="entry name" value="DUF4233"/>
    <property type="match status" value="1"/>
</dbReference>
<evidence type="ECO:0000256" key="1">
    <source>
        <dbReference type="SAM" id="Phobius"/>
    </source>
</evidence>
<keyword evidence="1" id="KW-1133">Transmembrane helix</keyword>
<dbReference type="Proteomes" id="UP000464624">
    <property type="component" value="Chromosome"/>
</dbReference>